<accession>A0A4R1S7R4</accession>
<dbReference type="PANTHER" id="PTHR42756:SF1">
    <property type="entry name" value="TRANSCRIPTIONAL REPRESSOR OF EMRAB OPERON"/>
    <property type="match status" value="1"/>
</dbReference>
<dbReference type="Gene3D" id="1.10.10.10">
    <property type="entry name" value="Winged helix-like DNA-binding domain superfamily/Winged helix DNA-binding domain"/>
    <property type="match status" value="1"/>
</dbReference>
<reference evidence="5 6" key="1">
    <citation type="submission" date="2019-03" db="EMBL/GenBank/DDBJ databases">
        <title>Genomic Encyclopedia of Type Strains, Phase IV (KMG-IV): sequencing the most valuable type-strain genomes for metagenomic binning, comparative biology and taxonomic classification.</title>
        <authorList>
            <person name="Goeker M."/>
        </authorList>
    </citation>
    <scope>NUCLEOTIDE SEQUENCE [LARGE SCALE GENOMIC DNA]</scope>
    <source>
        <strain evidence="5 6">LX-B</strain>
    </source>
</reference>
<evidence type="ECO:0000256" key="3">
    <source>
        <dbReference type="ARBA" id="ARBA00023163"/>
    </source>
</evidence>
<dbReference type="InterPro" id="IPR000835">
    <property type="entry name" value="HTH_MarR-typ"/>
</dbReference>
<organism evidence="5 6">
    <name type="scientific">Hydrogenispora ethanolica</name>
    <dbReference type="NCBI Taxonomy" id="1082276"/>
    <lineage>
        <taxon>Bacteria</taxon>
        <taxon>Bacillati</taxon>
        <taxon>Bacillota</taxon>
        <taxon>Hydrogenispora</taxon>
    </lineage>
</organism>
<dbReference type="PANTHER" id="PTHR42756">
    <property type="entry name" value="TRANSCRIPTIONAL REGULATOR, MARR"/>
    <property type="match status" value="1"/>
</dbReference>
<dbReference type="SUPFAM" id="SSF46785">
    <property type="entry name" value="Winged helix' DNA-binding domain"/>
    <property type="match status" value="1"/>
</dbReference>
<evidence type="ECO:0000256" key="1">
    <source>
        <dbReference type="ARBA" id="ARBA00023015"/>
    </source>
</evidence>
<evidence type="ECO:0000256" key="2">
    <source>
        <dbReference type="ARBA" id="ARBA00023125"/>
    </source>
</evidence>
<dbReference type="EMBL" id="SLUN01000003">
    <property type="protein sequence ID" value="TCL75134.1"/>
    <property type="molecule type" value="Genomic_DNA"/>
</dbReference>
<name>A0A4R1S7R4_HYDET</name>
<gene>
    <name evidence="5" type="ORF">EDC14_100365</name>
</gene>
<dbReference type="PRINTS" id="PR00598">
    <property type="entry name" value="HTHMARR"/>
</dbReference>
<dbReference type="InterPro" id="IPR036388">
    <property type="entry name" value="WH-like_DNA-bd_sf"/>
</dbReference>
<dbReference type="GO" id="GO:0003700">
    <property type="term" value="F:DNA-binding transcription factor activity"/>
    <property type="evidence" value="ECO:0007669"/>
    <property type="project" value="InterPro"/>
</dbReference>
<evidence type="ECO:0000259" key="4">
    <source>
        <dbReference type="PROSITE" id="PS50995"/>
    </source>
</evidence>
<dbReference type="GO" id="GO:0003677">
    <property type="term" value="F:DNA binding"/>
    <property type="evidence" value="ECO:0007669"/>
    <property type="project" value="UniProtKB-KW"/>
</dbReference>
<proteinExistence type="predicted"/>
<dbReference type="InterPro" id="IPR036390">
    <property type="entry name" value="WH_DNA-bd_sf"/>
</dbReference>
<sequence>MNTSAIISLISNIREKANRFIIQEMAEHDIKGLVPSHGDILYALFQRDALTMTDLAKTIDRDKSTVTALVDKLIGLGYVLKIKETADNRVSFVKLTDRGRALKPALDAISGKLLDQAYRDISAAERQCLIELLSKIQRNF</sequence>
<dbReference type="OrthoDB" id="9799663at2"/>
<dbReference type="PROSITE" id="PS50995">
    <property type="entry name" value="HTH_MARR_2"/>
    <property type="match status" value="1"/>
</dbReference>
<evidence type="ECO:0000313" key="5">
    <source>
        <dbReference type="EMBL" id="TCL75134.1"/>
    </source>
</evidence>
<comment type="caution">
    <text evidence="5">The sequence shown here is derived from an EMBL/GenBank/DDBJ whole genome shotgun (WGS) entry which is preliminary data.</text>
</comment>
<dbReference type="Proteomes" id="UP000295008">
    <property type="component" value="Unassembled WGS sequence"/>
</dbReference>
<evidence type="ECO:0000313" key="6">
    <source>
        <dbReference type="Proteomes" id="UP000295008"/>
    </source>
</evidence>
<dbReference type="Pfam" id="PF01047">
    <property type="entry name" value="MarR"/>
    <property type="match status" value="1"/>
</dbReference>
<dbReference type="AlphaFoldDB" id="A0A4R1S7R4"/>
<protein>
    <submittedName>
        <fullName evidence="5">DNA-binding MarR family transcriptional regulator</fullName>
    </submittedName>
</protein>
<keyword evidence="2 5" id="KW-0238">DNA-binding</keyword>
<feature type="domain" description="HTH marR-type" evidence="4">
    <location>
        <begin position="3"/>
        <end position="138"/>
    </location>
</feature>
<keyword evidence="1" id="KW-0805">Transcription regulation</keyword>
<dbReference type="SMART" id="SM00347">
    <property type="entry name" value="HTH_MARR"/>
    <property type="match status" value="1"/>
</dbReference>
<keyword evidence="6" id="KW-1185">Reference proteome</keyword>
<keyword evidence="3" id="KW-0804">Transcription</keyword>